<feature type="compositionally biased region" description="Basic and acidic residues" evidence="1">
    <location>
        <begin position="310"/>
        <end position="337"/>
    </location>
</feature>
<feature type="compositionally biased region" description="Low complexity" evidence="1">
    <location>
        <begin position="379"/>
        <end position="392"/>
    </location>
</feature>
<feature type="compositionally biased region" description="Basic and acidic residues" evidence="1">
    <location>
        <begin position="225"/>
        <end position="241"/>
    </location>
</feature>
<feature type="compositionally biased region" description="Low complexity" evidence="1">
    <location>
        <begin position="338"/>
        <end position="354"/>
    </location>
</feature>
<feature type="compositionally biased region" description="Basic and acidic residues" evidence="1">
    <location>
        <begin position="55"/>
        <end position="78"/>
    </location>
</feature>
<evidence type="ECO:0000313" key="2">
    <source>
        <dbReference type="EMBL" id="MFC5017118.1"/>
    </source>
</evidence>
<organism evidence="2 3">
    <name type="scientific">Streptomyces lienomycini</name>
    <dbReference type="NCBI Taxonomy" id="284035"/>
    <lineage>
        <taxon>Bacteria</taxon>
        <taxon>Bacillati</taxon>
        <taxon>Actinomycetota</taxon>
        <taxon>Actinomycetes</taxon>
        <taxon>Kitasatosporales</taxon>
        <taxon>Streptomycetaceae</taxon>
        <taxon>Streptomyces</taxon>
    </lineage>
</organism>
<evidence type="ECO:0000313" key="3">
    <source>
        <dbReference type="Proteomes" id="UP001595855"/>
    </source>
</evidence>
<feature type="region of interest" description="Disordered" evidence="1">
    <location>
        <begin position="29"/>
        <end position="195"/>
    </location>
</feature>
<dbReference type="EMBL" id="JBHSJO010000001">
    <property type="protein sequence ID" value="MFC5017118.1"/>
    <property type="molecule type" value="Genomic_DNA"/>
</dbReference>
<accession>A0ABV9WX32</accession>
<name>A0ABV9WX32_9ACTN</name>
<protein>
    <submittedName>
        <fullName evidence="2">Uncharacterized protein</fullName>
    </submittedName>
</protein>
<comment type="caution">
    <text evidence="2">The sequence shown here is derived from an EMBL/GenBank/DDBJ whole genome shotgun (WGS) entry which is preliminary data.</text>
</comment>
<feature type="compositionally biased region" description="Basic and acidic residues" evidence="1">
    <location>
        <begin position="99"/>
        <end position="128"/>
    </location>
</feature>
<proteinExistence type="predicted"/>
<feature type="compositionally biased region" description="Basic and acidic residues" evidence="1">
    <location>
        <begin position="139"/>
        <end position="179"/>
    </location>
</feature>
<sequence>MQQPPLASLQAKAGNRAVTLAIQRAASTSAAAVDDMAITPVREPVPEQQTGGKAQGEDAKSPKELAVKAVADRKKEVADASLGRSRAADVVWQQSGKALEAREKAAGARAEQQKHTEDAEAAEQEQRTAEAYQQGHTETANKADRDRKQAEQAGRERREAVEAARGKAAEAQEREKEFTRQATAAEQEQKKAEADVVKYTQEAEEAEKRQKKAEADVVKYTQEAGKAEEEKKAAEAAEKQKAAAGETALQQAAKAEAEAEELAGAETEVAKWTRIATDALGKAEKADTVAREQKGAVGTAKESGTAAGLDAKKWEETKETAQQEARKARGEAERLLKDATAAAKGYAQAQADVANHGRAAEQARTAAREAGAEAEAHRTTATQARTAASEAGAEAEKQEGEATEAQQQAAIAARQQVEAGTTETAAKTAHTAAKTVQADAEKAEADAAKAKAEADAEAKMTPAAKAKRAAKAAKAEKAAKAKKTPESAEQTEEPGPSDAGKTSRTTMEQIKRPFSSTKIRKWLDPADTVVLRGTAPIGAPLQSHGAQTSDTGLVSATAKQAQVESGINVVNDALGAFNDGRDLWAGHKGSKETGPKSHQDRKKEKSKAVGLTTNGLMTLNDGPKIANTAIKNAGDLGGMAALGDVSGALVMTFSGIFVVRDTYVALTTHKKKNELKEHFKGVAAVRQADLRGVLNSLGEATGNLAQACSALSDSPAGPSEETLQSIKDERGRIEGHRQELLAHMASLRDYAVGKQTGKEIKRALNAGGNVARTAAGAVMVASAVGAVGGPIGVAVTGGATAGALGGIAAYKGGKKFAKRYESVRHPEKWARTTDAQEGTEPKTTEKTEPPKQSKDGKGGRKRDATKAGLNVLKPLEQGERQLNAQEIYALAAGPAVPAGKNVPDDVRQKMRDFLRTLNCGPEKHNPGKHDPEKHEQSAEEWEKSREEQWANSLNDPERQKEWEDEIAAQLSSA</sequence>
<keyword evidence="3" id="KW-1185">Reference proteome</keyword>
<feature type="compositionally biased region" description="Low complexity" evidence="1">
    <location>
        <begin position="242"/>
        <end position="254"/>
    </location>
</feature>
<feature type="compositionally biased region" description="Low complexity" evidence="1">
    <location>
        <begin position="403"/>
        <end position="435"/>
    </location>
</feature>
<feature type="region of interest" description="Disordered" evidence="1">
    <location>
        <begin position="825"/>
        <end position="871"/>
    </location>
</feature>
<gene>
    <name evidence="2" type="ORF">ACFPRC_19885</name>
</gene>
<evidence type="ECO:0000256" key="1">
    <source>
        <dbReference type="SAM" id="MobiDB-lite"/>
    </source>
</evidence>
<feature type="compositionally biased region" description="Basic and acidic residues" evidence="1">
    <location>
        <begin position="281"/>
        <end position="294"/>
    </location>
</feature>
<feature type="region of interest" description="Disordered" evidence="1">
    <location>
        <begin position="585"/>
        <end position="608"/>
    </location>
</feature>
<dbReference type="Proteomes" id="UP001595855">
    <property type="component" value="Unassembled WGS sequence"/>
</dbReference>
<feature type="compositionally biased region" description="Basic and acidic residues" evidence="1">
    <location>
        <begin position="585"/>
        <end position="607"/>
    </location>
</feature>
<feature type="compositionally biased region" description="Basic and acidic residues" evidence="1">
    <location>
        <begin position="439"/>
        <end position="458"/>
    </location>
</feature>
<feature type="region of interest" description="Disordered" evidence="1">
    <location>
        <begin position="221"/>
        <end position="513"/>
    </location>
</feature>
<feature type="compositionally biased region" description="Basic and acidic residues" evidence="1">
    <location>
        <begin position="839"/>
        <end position="865"/>
    </location>
</feature>
<feature type="region of interest" description="Disordered" evidence="1">
    <location>
        <begin position="917"/>
        <end position="973"/>
    </location>
</feature>
<feature type="compositionally biased region" description="Basic and acidic residues" evidence="1">
    <location>
        <begin position="473"/>
        <end position="486"/>
    </location>
</feature>
<feature type="compositionally biased region" description="Basic and acidic residues" evidence="1">
    <location>
        <begin position="921"/>
        <end position="948"/>
    </location>
</feature>
<feature type="compositionally biased region" description="Basic and acidic residues" evidence="1">
    <location>
        <begin position="358"/>
        <end position="378"/>
    </location>
</feature>
<reference evidence="3" key="1">
    <citation type="journal article" date="2019" name="Int. J. Syst. Evol. Microbiol.">
        <title>The Global Catalogue of Microorganisms (GCM) 10K type strain sequencing project: providing services to taxonomists for standard genome sequencing and annotation.</title>
        <authorList>
            <consortium name="The Broad Institute Genomics Platform"/>
            <consortium name="The Broad Institute Genome Sequencing Center for Infectious Disease"/>
            <person name="Wu L."/>
            <person name="Ma J."/>
        </authorList>
    </citation>
    <scope>NUCLEOTIDE SEQUENCE [LARGE SCALE GENOMIC DNA]</scope>
    <source>
        <strain evidence="3">CGMCC 4.1542</strain>
    </source>
</reference>
<dbReference type="RefSeq" id="WP_271416608.1">
    <property type="nucleotide sequence ID" value="NZ_BAAATN010000015.1"/>
</dbReference>